<evidence type="ECO:0000313" key="3">
    <source>
        <dbReference type="Proteomes" id="UP000507470"/>
    </source>
</evidence>
<dbReference type="AlphaFoldDB" id="A0A6J8EEQ9"/>
<organism evidence="2 3">
    <name type="scientific">Mytilus coruscus</name>
    <name type="common">Sea mussel</name>
    <dbReference type="NCBI Taxonomy" id="42192"/>
    <lineage>
        <taxon>Eukaryota</taxon>
        <taxon>Metazoa</taxon>
        <taxon>Spiralia</taxon>
        <taxon>Lophotrochozoa</taxon>
        <taxon>Mollusca</taxon>
        <taxon>Bivalvia</taxon>
        <taxon>Autobranchia</taxon>
        <taxon>Pteriomorphia</taxon>
        <taxon>Mytilida</taxon>
        <taxon>Mytiloidea</taxon>
        <taxon>Mytilidae</taxon>
        <taxon>Mytilinae</taxon>
        <taxon>Mytilus</taxon>
    </lineage>
</organism>
<dbReference type="Proteomes" id="UP000507470">
    <property type="component" value="Unassembled WGS sequence"/>
</dbReference>
<keyword evidence="1" id="KW-0175">Coiled coil</keyword>
<accession>A0A6J8EEQ9</accession>
<name>A0A6J8EEQ9_MYTCO</name>
<keyword evidence="3" id="KW-1185">Reference proteome</keyword>
<dbReference type="EMBL" id="CACVKT020008758">
    <property type="protein sequence ID" value="CAC5417531.1"/>
    <property type="molecule type" value="Genomic_DNA"/>
</dbReference>
<sequence>MVFNSDVDDDENEGDSSSIGSYDSGISILCQPIYDEIYAEFHPTEIDLYDRINKALLEIVTEEKSKKELHEKNEKCIEEINLELAKKRREIEDIIANHERVTNQCRTIEQQKKELERKAKNNTQECDLKLKLLYKKKKILEKKKRQIAQKKKNELKQKISKESANLQTELNTPQNGCMLM</sequence>
<gene>
    <name evidence="2" type="ORF">MCOR_50026</name>
</gene>
<protein>
    <submittedName>
        <fullName evidence="2">Uncharacterized protein</fullName>
    </submittedName>
</protein>
<reference evidence="2 3" key="1">
    <citation type="submission" date="2020-06" db="EMBL/GenBank/DDBJ databases">
        <authorList>
            <person name="Li R."/>
            <person name="Bekaert M."/>
        </authorList>
    </citation>
    <scope>NUCLEOTIDE SEQUENCE [LARGE SCALE GENOMIC DNA]</scope>
    <source>
        <strain evidence="3">wild</strain>
    </source>
</reference>
<evidence type="ECO:0000256" key="1">
    <source>
        <dbReference type="SAM" id="Coils"/>
    </source>
</evidence>
<proteinExistence type="predicted"/>
<evidence type="ECO:0000313" key="2">
    <source>
        <dbReference type="EMBL" id="CAC5417531.1"/>
    </source>
</evidence>
<feature type="coiled-coil region" evidence="1">
    <location>
        <begin position="77"/>
        <end position="172"/>
    </location>
</feature>